<accession>A0A7X9LEZ8</accession>
<dbReference type="SUPFAM" id="SSF53335">
    <property type="entry name" value="S-adenosyl-L-methionine-dependent methyltransferases"/>
    <property type="match status" value="1"/>
</dbReference>
<evidence type="ECO:0000256" key="2">
    <source>
        <dbReference type="ARBA" id="ARBA00022679"/>
    </source>
</evidence>
<dbReference type="GO" id="GO:0009307">
    <property type="term" value="P:DNA restriction-modification system"/>
    <property type="evidence" value="ECO:0007669"/>
    <property type="project" value="InterPro"/>
</dbReference>
<dbReference type="InterPro" id="IPR029063">
    <property type="entry name" value="SAM-dependent_MTases_sf"/>
</dbReference>
<dbReference type="PIRSF" id="PIRSF000398">
    <property type="entry name" value="M_m6A_EcoRV"/>
    <property type="match status" value="1"/>
</dbReference>
<keyword evidence="2" id="KW-0808">Transferase</keyword>
<dbReference type="GO" id="GO:0032259">
    <property type="term" value="P:methylation"/>
    <property type="evidence" value="ECO:0007669"/>
    <property type="project" value="UniProtKB-KW"/>
</dbReference>
<gene>
    <name evidence="4" type="ORF">HHO37_10090</name>
</gene>
<dbReference type="Pfam" id="PF02086">
    <property type="entry name" value="MethyltransfD12"/>
    <property type="match status" value="1"/>
</dbReference>
<dbReference type="EMBL" id="JABASA010000032">
    <property type="protein sequence ID" value="NMD49981.1"/>
    <property type="molecule type" value="Genomic_DNA"/>
</dbReference>
<evidence type="ECO:0000313" key="4">
    <source>
        <dbReference type="EMBL" id="NMD49981.1"/>
    </source>
</evidence>
<dbReference type="Gene3D" id="3.40.50.150">
    <property type="entry name" value="Vaccinia Virus protein VP39"/>
    <property type="match status" value="2"/>
</dbReference>
<dbReference type="PANTHER" id="PTHR30481:SF4">
    <property type="entry name" value="SITE-SPECIFIC DNA-METHYLTRANSFERASE (ADENINE-SPECIFIC)"/>
    <property type="match status" value="1"/>
</dbReference>
<evidence type="ECO:0000256" key="3">
    <source>
        <dbReference type="ARBA" id="ARBA00022691"/>
    </source>
</evidence>
<dbReference type="PRINTS" id="PR00505">
    <property type="entry name" value="D12N6MTFRASE"/>
</dbReference>
<dbReference type="GO" id="GO:0043565">
    <property type="term" value="F:sequence-specific DNA binding"/>
    <property type="evidence" value="ECO:0007669"/>
    <property type="project" value="TreeGrafter"/>
</dbReference>
<organism evidence="4 5">
    <name type="scientific">Streptococcus ratti</name>
    <dbReference type="NCBI Taxonomy" id="1341"/>
    <lineage>
        <taxon>Bacteria</taxon>
        <taxon>Bacillati</taxon>
        <taxon>Bacillota</taxon>
        <taxon>Bacilli</taxon>
        <taxon>Lactobacillales</taxon>
        <taxon>Streptococcaceae</taxon>
        <taxon>Streptococcus</taxon>
    </lineage>
</organism>
<dbReference type="PANTHER" id="PTHR30481">
    <property type="entry name" value="DNA ADENINE METHYLASE"/>
    <property type="match status" value="1"/>
</dbReference>
<keyword evidence="3" id="KW-0949">S-adenosyl-L-methionine</keyword>
<dbReference type="RefSeq" id="WP_193524068.1">
    <property type="nucleotide sequence ID" value="NZ_JABASA010000032.1"/>
</dbReference>
<proteinExistence type="predicted"/>
<dbReference type="GO" id="GO:0009007">
    <property type="term" value="F:site-specific DNA-methyltransferase (adenine-specific) activity"/>
    <property type="evidence" value="ECO:0007669"/>
    <property type="project" value="UniProtKB-EC"/>
</dbReference>
<reference evidence="4 5" key="1">
    <citation type="submission" date="2020-04" db="EMBL/GenBank/DDBJ databases">
        <title>MicrobeNet Type strains.</title>
        <authorList>
            <person name="Nicholson A.C."/>
        </authorList>
    </citation>
    <scope>NUCLEOTIDE SEQUENCE [LARGE SCALE GENOMIC DNA]</scope>
    <source>
        <strain evidence="4 5">DSM 22768</strain>
    </source>
</reference>
<dbReference type="AlphaFoldDB" id="A0A7X9LEZ8"/>
<sequence>MKSLLRYPGSKWNLAKRIVDLLPEHKSYLEPYFGSGAVLFTKLASPIETVNDLSDEVVNLFQVIQSDPEALQEKLFLTPYSRKIYDTAWEQRPTNEVDQAMNFLIRSVMSHGFRVTEKSGWKSDVIGRERAYAVKHWNDLPNLIKEVALRLKEVQVESRPALELITKFNYSDVCMYIDPPYVLSTRTREQYQYEMMDHDHVELLEVLNQSKAKIILSGYASDLYDQYLSNWDCLEFSATAEQGMPRTEVLWMNFQPAQQLNLFS</sequence>
<protein>
    <submittedName>
        <fullName evidence="4">DNA adenine methylase</fullName>
    </submittedName>
</protein>
<dbReference type="Proteomes" id="UP000532121">
    <property type="component" value="Unassembled WGS sequence"/>
</dbReference>
<dbReference type="GO" id="GO:0006298">
    <property type="term" value="P:mismatch repair"/>
    <property type="evidence" value="ECO:0007669"/>
    <property type="project" value="TreeGrafter"/>
</dbReference>
<evidence type="ECO:0000313" key="5">
    <source>
        <dbReference type="Proteomes" id="UP000532121"/>
    </source>
</evidence>
<dbReference type="GO" id="GO:1904047">
    <property type="term" value="F:S-adenosyl-L-methionine binding"/>
    <property type="evidence" value="ECO:0007669"/>
    <property type="project" value="TreeGrafter"/>
</dbReference>
<name>A0A7X9LEZ8_STRRT</name>
<keyword evidence="1 4" id="KW-0489">Methyltransferase</keyword>
<dbReference type="InterPro" id="IPR012327">
    <property type="entry name" value="MeTrfase_D12"/>
</dbReference>
<dbReference type="InterPro" id="IPR012263">
    <property type="entry name" value="M_m6A_EcoRV"/>
</dbReference>
<comment type="caution">
    <text evidence="4">The sequence shown here is derived from an EMBL/GenBank/DDBJ whole genome shotgun (WGS) entry which is preliminary data.</text>
</comment>
<evidence type="ECO:0000256" key="1">
    <source>
        <dbReference type="ARBA" id="ARBA00022603"/>
    </source>
</evidence>